<evidence type="ECO:0000313" key="1">
    <source>
        <dbReference type="EMBL" id="KAK9927138.1"/>
    </source>
</evidence>
<accession>A0AAW1WSE8</accession>
<dbReference type="Proteomes" id="UP001457282">
    <property type="component" value="Unassembled WGS sequence"/>
</dbReference>
<evidence type="ECO:0000313" key="2">
    <source>
        <dbReference type="Proteomes" id="UP001457282"/>
    </source>
</evidence>
<organism evidence="1 2">
    <name type="scientific">Rubus argutus</name>
    <name type="common">Southern blackberry</name>
    <dbReference type="NCBI Taxonomy" id="59490"/>
    <lineage>
        <taxon>Eukaryota</taxon>
        <taxon>Viridiplantae</taxon>
        <taxon>Streptophyta</taxon>
        <taxon>Embryophyta</taxon>
        <taxon>Tracheophyta</taxon>
        <taxon>Spermatophyta</taxon>
        <taxon>Magnoliopsida</taxon>
        <taxon>eudicotyledons</taxon>
        <taxon>Gunneridae</taxon>
        <taxon>Pentapetalae</taxon>
        <taxon>rosids</taxon>
        <taxon>fabids</taxon>
        <taxon>Rosales</taxon>
        <taxon>Rosaceae</taxon>
        <taxon>Rosoideae</taxon>
        <taxon>Rosoideae incertae sedis</taxon>
        <taxon>Rubus</taxon>
    </lineage>
</organism>
<name>A0AAW1WSE8_RUBAR</name>
<protein>
    <submittedName>
        <fullName evidence="1">Uncharacterized protein</fullName>
    </submittedName>
</protein>
<reference evidence="1 2" key="1">
    <citation type="journal article" date="2023" name="G3 (Bethesda)">
        <title>A chromosome-length genome assembly and annotation of blackberry (Rubus argutus, cv. 'Hillquist').</title>
        <authorList>
            <person name="Bruna T."/>
            <person name="Aryal R."/>
            <person name="Dudchenko O."/>
            <person name="Sargent D.J."/>
            <person name="Mead D."/>
            <person name="Buti M."/>
            <person name="Cavallini A."/>
            <person name="Hytonen T."/>
            <person name="Andres J."/>
            <person name="Pham M."/>
            <person name="Weisz D."/>
            <person name="Mascagni F."/>
            <person name="Usai G."/>
            <person name="Natali L."/>
            <person name="Bassil N."/>
            <person name="Fernandez G.E."/>
            <person name="Lomsadze A."/>
            <person name="Armour M."/>
            <person name="Olukolu B."/>
            <person name="Poorten T."/>
            <person name="Britton C."/>
            <person name="Davik J."/>
            <person name="Ashrafi H."/>
            <person name="Aiden E.L."/>
            <person name="Borodovsky M."/>
            <person name="Worthington M."/>
        </authorList>
    </citation>
    <scope>NUCLEOTIDE SEQUENCE [LARGE SCALE GENOMIC DNA]</scope>
    <source>
        <strain evidence="1">PI 553951</strain>
    </source>
</reference>
<dbReference type="AlphaFoldDB" id="A0AAW1WSE8"/>
<keyword evidence="2" id="KW-1185">Reference proteome</keyword>
<proteinExistence type="predicted"/>
<comment type="caution">
    <text evidence="1">The sequence shown here is derived from an EMBL/GenBank/DDBJ whole genome shotgun (WGS) entry which is preliminary data.</text>
</comment>
<dbReference type="EMBL" id="JBEDUW010000005">
    <property type="protein sequence ID" value="KAK9927138.1"/>
    <property type="molecule type" value="Genomic_DNA"/>
</dbReference>
<sequence>MRGVAALSPVRTDSNQMYPIKGSWGTVATSTPNKQGNNDYGEAALVAKRKLIQLWPSVGLRPLHQFLDR</sequence>
<gene>
    <name evidence="1" type="ORF">M0R45_024338</name>
</gene>